<sequence>MSTSEHKNVYYNKKTNKWVAILTKKEKIIFKEHFKTENDAYLAVEEKKKELESNKDTSLIRTVKPFGGAGAHVNLPKKLIGKTVRIIIEE</sequence>
<accession>A0A166CJ71</accession>
<name>A0A166CJ71_9EURY</name>
<evidence type="ECO:0000313" key="2">
    <source>
        <dbReference type="Proteomes" id="UP000077066"/>
    </source>
</evidence>
<dbReference type="AlphaFoldDB" id="A0A166CJ71"/>
<dbReference type="RefSeq" id="WP_066971827.1">
    <property type="nucleotide sequence ID" value="NZ_LWMT01000141.1"/>
</dbReference>
<keyword evidence="2" id="KW-1185">Reference proteome</keyword>
<proteinExistence type="predicted"/>
<evidence type="ECO:0000313" key="1">
    <source>
        <dbReference type="EMBL" id="KZX14569.1"/>
    </source>
</evidence>
<organism evidence="1 2">
    <name type="scientific">Methanobrevibacter filiformis</name>
    <dbReference type="NCBI Taxonomy" id="55758"/>
    <lineage>
        <taxon>Archaea</taxon>
        <taxon>Methanobacteriati</taxon>
        <taxon>Methanobacteriota</taxon>
        <taxon>Methanomada group</taxon>
        <taxon>Methanobacteria</taxon>
        <taxon>Methanobacteriales</taxon>
        <taxon>Methanobacteriaceae</taxon>
        <taxon>Methanobrevibacter</taxon>
    </lineage>
</organism>
<dbReference type="InterPro" id="IPR019205">
    <property type="entry name" value="DUF2080_transposon-encoded"/>
</dbReference>
<dbReference type="Proteomes" id="UP000077066">
    <property type="component" value="Unassembled WGS sequence"/>
</dbReference>
<dbReference type="EMBL" id="LWMT01000141">
    <property type="protein sequence ID" value="KZX14569.1"/>
    <property type="molecule type" value="Genomic_DNA"/>
</dbReference>
<comment type="caution">
    <text evidence="1">The sequence shown here is derived from an EMBL/GenBank/DDBJ whole genome shotgun (WGS) entry which is preliminary data.</text>
</comment>
<dbReference type="PATRIC" id="fig|55758.3.peg.949"/>
<gene>
    <name evidence="1" type="ORF">MBFIL_08430</name>
</gene>
<dbReference type="NCBIfam" id="NF033496">
    <property type="entry name" value="DUF2080_fam_acc"/>
    <property type="match status" value="1"/>
</dbReference>
<protein>
    <submittedName>
        <fullName evidence="1">AP2 domain protein</fullName>
    </submittedName>
</protein>
<reference evidence="1 2" key="1">
    <citation type="submission" date="2016-04" db="EMBL/GenBank/DDBJ databases">
        <title>Genome sequence of Methanobrevibacter filiformis DSM 11501.</title>
        <authorList>
            <person name="Poehlein A."/>
            <person name="Seedorf H."/>
            <person name="Daniel R."/>
        </authorList>
    </citation>
    <scope>NUCLEOTIDE SEQUENCE [LARGE SCALE GENOMIC DNA]</scope>
    <source>
        <strain evidence="1 2">DSM 11501</strain>
    </source>
</reference>
<dbReference type="Pfam" id="PF09853">
    <property type="entry name" value="DUF2080"/>
    <property type="match status" value="1"/>
</dbReference>
<dbReference type="OrthoDB" id="109730at2157"/>